<gene>
    <name evidence="1" type="ORF">CEXT_306991</name>
</gene>
<reference evidence="1 2" key="1">
    <citation type="submission" date="2021-06" db="EMBL/GenBank/DDBJ databases">
        <title>Caerostris extrusa draft genome.</title>
        <authorList>
            <person name="Kono N."/>
            <person name="Arakawa K."/>
        </authorList>
    </citation>
    <scope>NUCLEOTIDE SEQUENCE [LARGE SCALE GENOMIC DNA]</scope>
</reference>
<name>A0AAV4XTK8_CAEEX</name>
<accession>A0AAV4XTK8</accession>
<keyword evidence="2" id="KW-1185">Reference proteome</keyword>
<evidence type="ECO:0000313" key="1">
    <source>
        <dbReference type="EMBL" id="GIY98064.1"/>
    </source>
</evidence>
<proteinExistence type="predicted"/>
<sequence length="96" mass="11302">MLQINYGFICSLSIGNKITQFINRTNKALQQEDLSIDYGTKLIAGLRSTLQELRDKVFEQNFHEEQNLAEEICIEKRFLNKRRRGVKIIKIDENTR</sequence>
<dbReference type="AlphaFoldDB" id="A0AAV4XTK8"/>
<evidence type="ECO:0000313" key="2">
    <source>
        <dbReference type="Proteomes" id="UP001054945"/>
    </source>
</evidence>
<protein>
    <submittedName>
        <fullName evidence="1">Uncharacterized protein</fullName>
    </submittedName>
</protein>
<dbReference type="Proteomes" id="UP001054945">
    <property type="component" value="Unassembled WGS sequence"/>
</dbReference>
<organism evidence="1 2">
    <name type="scientific">Caerostris extrusa</name>
    <name type="common">Bark spider</name>
    <name type="synonym">Caerostris bankana</name>
    <dbReference type="NCBI Taxonomy" id="172846"/>
    <lineage>
        <taxon>Eukaryota</taxon>
        <taxon>Metazoa</taxon>
        <taxon>Ecdysozoa</taxon>
        <taxon>Arthropoda</taxon>
        <taxon>Chelicerata</taxon>
        <taxon>Arachnida</taxon>
        <taxon>Araneae</taxon>
        <taxon>Araneomorphae</taxon>
        <taxon>Entelegynae</taxon>
        <taxon>Araneoidea</taxon>
        <taxon>Araneidae</taxon>
        <taxon>Caerostris</taxon>
    </lineage>
</organism>
<dbReference type="EMBL" id="BPLR01000876">
    <property type="protein sequence ID" value="GIY98064.1"/>
    <property type="molecule type" value="Genomic_DNA"/>
</dbReference>
<comment type="caution">
    <text evidence="1">The sequence shown here is derived from an EMBL/GenBank/DDBJ whole genome shotgun (WGS) entry which is preliminary data.</text>
</comment>